<proteinExistence type="predicted"/>
<dbReference type="EMBL" id="SJPK01000005">
    <property type="protein sequence ID" value="TWT66500.1"/>
    <property type="molecule type" value="Genomic_DNA"/>
</dbReference>
<reference evidence="2 3" key="1">
    <citation type="submission" date="2019-02" db="EMBL/GenBank/DDBJ databases">
        <title>Deep-cultivation of Planctomycetes and their phenomic and genomic characterization uncovers novel biology.</title>
        <authorList>
            <person name="Wiegand S."/>
            <person name="Jogler M."/>
            <person name="Boedeker C."/>
            <person name="Pinto D."/>
            <person name="Vollmers J."/>
            <person name="Rivas-Marin E."/>
            <person name="Kohn T."/>
            <person name="Peeters S.H."/>
            <person name="Heuer A."/>
            <person name="Rast P."/>
            <person name="Oberbeckmann S."/>
            <person name="Bunk B."/>
            <person name="Jeske O."/>
            <person name="Meyerdierks A."/>
            <person name="Storesund J.E."/>
            <person name="Kallscheuer N."/>
            <person name="Luecker S."/>
            <person name="Lage O.M."/>
            <person name="Pohl T."/>
            <person name="Merkel B.J."/>
            <person name="Hornburger P."/>
            <person name="Mueller R.-W."/>
            <person name="Bruemmer F."/>
            <person name="Labrenz M."/>
            <person name="Spormann A.M."/>
            <person name="Op Den Camp H."/>
            <person name="Overmann J."/>
            <person name="Amann R."/>
            <person name="Jetten M.S.M."/>
            <person name="Mascher T."/>
            <person name="Medema M.H."/>
            <person name="Devos D.P."/>
            <person name="Kaster A.-K."/>
            <person name="Ovreas L."/>
            <person name="Rohde M."/>
            <person name="Galperin M.Y."/>
            <person name="Jogler C."/>
        </authorList>
    </citation>
    <scope>NUCLEOTIDE SEQUENCE [LARGE SCALE GENOMIC DNA]</scope>
    <source>
        <strain evidence="2 3">CA85</strain>
    </source>
</reference>
<dbReference type="AlphaFoldDB" id="A0A5C5XUC2"/>
<dbReference type="Proteomes" id="UP000318053">
    <property type="component" value="Unassembled WGS sequence"/>
</dbReference>
<evidence type="ECO:0000313" key="2">
    <source>
        <dbReference type="EMBL" id="TWT66500.1"/>
    </source>
</evidence>
<comment type="caution">
    <text evidence="2">The sequence shown here is derived from an EMBL/GenBank/DDBJ whole genome shotgun (WGS) entry which is preliminary data.</text>
</comment>
<accession>A0A5C5XUC2</accession>
<organism evidence="2 3">
    <name type="scientific">Allorhodopirellula solitaria</name>
    <dbReference type="NCBI Taxonomy" id="2527987"/>
    <lineage>
        <taxon>Bacteria</taxon>
        <taxon>Pseudomonadati</taxon>
        <taxon>Planctomycetota</taxon>
        <taxon>Planctomycetia</taxon>
        <taxon>Pirellulales</taxon>
        <taxon>Pirellulaceae</taxon>
        <taxon>Allorhodopirellula</taxon>
    </lineage>
</organism>
<evidence type="ECO:0000313" key="3">
    <source>
        <dbReference type="Proteomes" id="UP000318053"/>
    </source>
</evidence>
<name>A0A5C5XUC2_9BACT</name>
<protein>
    <submittedName>
        <fullName evidence="2">Uncharacterized protein</fullName>
    </submittedName>
</protein>
<feature type="region of interest" description="Disordered" evidence="1">
    <location>
        <begin position="74"/>
        <end position="98"/>
    </location>
</feature>
<sequence>MHLKRMKEISAAAVIGVLGVFSARAEDAKTVTPENDARAEGDSSFAFSVKGVGSNLFRHDRSLIRLGLWADDTTPWQSRPRARFRSAPSGSHPAERRR</sequence>
<gene>
    <name evidence="2" type="ORF">CA85_25960</name>
</gene>
<keyword evidence="3" id="KW-1185">Reference proteome</keyword>
<evidence type="ECO:0000256" key="1">
    <source>
        <dbReference type="SAM" id="MobiDB-lite"/>
    </source>
</evidence>